<evidence type="ECO:0000256" key="1">
    <source>
        <dbReference type="SAM" id="MobiDB-lite"/>
    </source>
</evidence>
<sequence length="152" mass="16698">MTANSIQETQDRVSDFEIQQKSKDFLLPNIAMESDDLAGKMGVKVFTESEMDRESGGSSEDVEDSPKSVGKWRNMEKLGFVHSQVLKIREEDSHLGEDFVEGLSAKDKVINGGFGQNIQFRRVASAVDVVFFTRPVLPCSPLGGKTAVEASP</sequence>
<protein>
    <submittedName>
        <fullName evidence="2">Uncharacterized protein</fullName>
    </submittedName>
</protein>
<keyword evidence="3" id="KW-1185">Reference proteome</keyword>
<evidence type="ECO:0000313" key="3">
    <source>
        <dbReference type="Proteomes" id="UP000027138"/>
    </source>
</evidence>
<dbReference type="AlphaFoldDB" id="A0A067LAJ8"/>
<dbReference type="Proteomes" id="UP000027138">
    <property type="component" value="Unassembled WGS sequence"/>
</dbReference>
<accession>A0A067LAJ8</accession>
<reference evidence="2 3" key="1">
    <citation type="journal article" date="2014" name="PLoS ONE">
        <title>Global Analysis of Gene Expression Profiles in Physic Nut (Jatropha curcas L.) Seedlings Exposed to Salt Stress.</title>
        <authorList>
            <person name="Zhang L."/>
            <person name="Zhang C."/>
            <person name="Wu P."/>
            <person name="Chen Y."/>
            <person name="Li M."/>
            <person name="Jiang H."/>
            <person name="Wu G."/>
        </authorList>
    </citation>
    <scope>NUCLEOTIDE SEQUENCE [LARGE SCALE GENOMIC DNA]</scope>
    <source>
        <strain evidence="3">cv. GZQX0401</strain>
        <tissue evidence="2">Young leaves</tissue>
    </source>
</reference>
<proteinExistence type="predicted"/>
<evidence type="ECO:0000313" key="2">
    <source>
        <dbReference type="EMBL" id="KDP45496.1"/>
    </source>
</evidence>
<feature type="region of interest" description="Disordered" evidence="1">
    <location>
        <begin position="48"/>
        <end position="68"/>
    </location>
</feature>
<dbReference type="STRING" id="180498.A0A067LAJ8"/>
<gene>
    <name evidence="2" type="ORF">JCGZ_09745</name>
</gene>
<name>A0A067LAJ8_JATCU</name>
<dbReference type="EMBL" id="KK914232">
    <property type="protein sequence ID" value="KDP45496.1"/>
    <property type="molecule type" value="Genomic_DNA"/>
</dbReference>
<dbReference type="OrthoDB" id="1649103at2759"/>
<dbReference type="KEGG" id="jcu:105642775"/>
<organism evidence="2 3">
    <name type="scientific">Jatropha curcas</name>
    <name type="common">Barbados nut</name>
    <dbReference type="NCBI Taxonomy" id="180498"/>
    <lineage>
        <taxon>Eukaryota</taxon>
        <taxon>Viridiplantae</taxon>
        <taxon>Streptophyta</taxon>
        <taxon>Embryophyta</taxon>
        <taxon>Tracheophyta</taxon>
        <taxon>Spermatophyta</taxon>
        <taxon>Magnoliopsida</taxon>
        <taxon>eudicotyledons</taxon>
        <taxon>Gunneridae</taxon>
        <taxon>Pentapetalae</taxon>
        <taxon>rosids</taxon>
        <taxon>fabids</taxon>
        <taxon>Malpighiales</taxon>
        <taxon>Euphorbiaceae</taxon>
        <taxon>Crotonoideae</taxon>
        <taxon>Jatropheae</taxon>
        <taxon>Jatropha</taxon>
    </lineage>
</organism>